<evidence type="ECO:0000313" key="1">
    <source>
        <dbReference type="EMBL" id="KAA5543357.1"/>
    </source>
</evidence>
<organism evidence="1 2">
    <name type="scientific">Adhaeribacter rhizoryzae</name>
    <dbReference type="NCBI Taxonomy" id="2607907"/>
    <lineage>
        <taxon>Bacteria</taxon>
        <taxon>Pseudomonadati</taxon>
        <taxon>Bacteroidota</taxon>
        <taxon>Cytophagia</taxon>
        <taxon>Cytophagales</taxon>
        <taxon>Hymenobacteraceae</taxon>
        <taxon>Adhaeribacter</taxon>
    </lineage>
</organism>
<dbReference type="EMBL" id="VWSF01000014">
    <property type="protein sequence ID" value="KAA5543357.1"/>
    <property type="molecule type" value="Genomic_DNA"/>
</dbReference>
<proteinExistence type="predicted"/>
<dbReference type="Proteomes" id="UP000323426">
    <property type="component" value="Unassembled WGS sequence"/>
</dbReference>
<name>A0A5M6D784_9BACT</name>
<protein>
    <submittedName>
        <fullName evidence="1">Uncharacterized protein</fullName>
    </submittedName>
</protein>
<dbReference type="AlphaFoldDB" id="A0A5M6D784"/>
<sequence length="324" mass="36178">MTFIASVVAKKGVAIIADSLVTSSRQVIELEDFAKYIEQKEEQSQGGNQIALDAQEIANLFKLKPSFTKDYEEKLFEYDNFTAITTAGAAVLNGKRIEAVISEIKAVNEVDVAYIDLPIEEKVENFVSLIDARVKQHLVTFKSIGSLVFIITHYIVSSNETVIFRVEVPGLTENDIRGAEILVNFSKYASFYKVVCEGQNRTTDKVLFGDLLTAYYLVPAIAKKILKDFNIEDKDMPEGYIDSLLQDGSIITEAMQEEMKLAKLNELSLQQAVELAALLMHIEMDLQKYTEKIPSVGGVIKLAVIDRKGFRFVSGDEITKPNNL</sequence>
<gene>
    <name evidence="1" type="ORF">F0145_17090</name>
</gene>
<evidence type="ECO:0000313" key="2">
    <source>
        <dbReference type="Proteomes" id="UP000323426"/>
    </source>
</evidence>
<dbReference type="RefSeq" id="WP_150090139.1">
    <property type="nucleotide sequence ID" value="NZ_VWSF01000014.1"/>
</dbReference>
<comment type="caution">
    <text evidence="1">The sequence shown here is derived from an EMBL/GenBank/DDBJ whole genome shotgun (WGS) entry which is preliminary data.</text>
</comment>
<reference evidence="1 2" key="1">
    <citation type="submission" date="2019-09" db="EMBL/GenBank/DDBJ databases">
        <title>Genome sequence and assembly of Adhaeribacter sp.</title>
        <authorList>
            <person name="Chhetri G."/>
        </authorList>
    </citation>
    <scope>NUCLEOTIDE SEQUENCE [LARGE SCALE GENOMIC DNA]</scope>
    <source>
        <strain evidence="1 2">DK36</strain>
    </source>
</reference>
<accession>A0A5M6D784</accession>
<keyword evidence="2" id="KW-1185">Reference proteome</keyword>